<name>A0A7S8C5L8_9HYPH</name>
<dbReference type="FunFam" id="1.10.1140.10:FF:000001">
    <property type="entry name" value="ATP synthase subunit beta"/>
    <property type="match status" value="1"/>
</dbReference>
<evidence type="ECO:0000256" key="4">
    <source>
        <dbReference type="ARBA" id="ARBA00022519"/>
    </source>
</evidence>
<keyword evidence="15" id="KW-1003">Cell membrane</keyword>
<dbReference type="InterPro" id="IPR024034">
    <property type="entry name" value="ATPase_F1/V1_b/a_C"/>
</dbReference>
<evidence type="ECO:0000256" key="12">
    <source>
        <dbReference type="ARBA" id="ARBA00023310"/>
    </source>
</evidence>
<dbReference type="PANTHER" id="PTHR15184">
    <property type="entry name" value="ATP SYNTHASE"/>
    <property type="match status" value="1"/>
</dbReference>
<evidence type="ECO:0000256" key="8">
    <source>
        <dbReference type="ARBA" id="ARBA00022967"/>
    </source>
</evidence>
<feature type="domain" description="AAA+ ATPase" evidence="16">
    <location>
        <begin position="156"/>
        <end position="402"/>
    </location>
</feature>
<protein>
    <recommendedName>
        <fullName evidence="15">ATP synthase subunit beta</fullName>
        <ecNumber evidence="15">7.1.2.2</ecNumber>
    </recommendedName>
    <alternativeName>
        <fullName evidence="15">ATP synthase F1 sector subunit beta</fullName>
    </alternativeName>
    <alternativeName>
        <fullName evidence="15">F-ATPase subunit beta</fullName>
    </alternativeName>
</protein>
<dbReference type="CDD" id="cd18110">
    <property type="entry name" value="ATP-synt_F1_beta_C"/>
    <property type="match status" value="1"/>
</dbReference>
<dbReference type="RefSeq" id="WP_213161002.1">
    <property type="nucleotide sequence ID" value="NZ_CP058214.1"/>
</dbReference>
<evidence type="ECO:0000256" key="1">
    <source>
        <dbReference type="ARBA" id="ARBA00004370"/>
    </source>
</evidence>
<keyword evidence="18" id="KW-1185">Reference proteome</keyword>
<dbReference type="Gene3D" id="2.40.10.170">
    <property type="match status" value="1"/>
</dbReference>
<dbReference type="SUPFAM" id="SSF50615">
    <property type="entry name" value="N-terminal domain of alpha and beta subunits of F1 ATP synthase"/>
    <property type="match status" value="1"/>
</dbReference>
<dbReference type="KEGG" id="kmn:HW532_13650"/>
<dbReference type="InterPro" id="IPR004100">
    <property type="entry name" value="ATPase_F1/V1/A1_a/bsu_N"/>
</dbReference>
<dbReference type="PIRSF" id="PIRSF039072">
    <property type="entry name" value="ATPase_subunit_beta"/>
    <property type="match status" value="1"/>
</dbReference>
<evidence type="ECO:0000259" key="16">
    <source>
        <dbReference type="SMART" id="SM00382"/>
    </source>
</evidence>
<dbReference type="SUPFAM" id="SSF47917">
    <property type="entry name" value="C-terminal domain of alpha and beta subunits of F1 ATP synthase"/>
    <property type="match status" value="1"/>
</dbReference>
<dbReference type="FunFam" id="2.40.10.170:FF:000005">
    <property type="entry name" value="ATP synthase subunit beta"/>
    <property type="match status" value="1"/>
</dbReference>
<dbReference type="CDD" id="cd18115">
    <property type="entry name" value="ATP-synt_F1_beta_N"/>
    <property type="match status" value="1"/>
</dbReference>
<dbReference type="InterPro" id="IPR036121">
    <property type="entry name" value="ATPase_F1/V1/A1_a/bsu_N_sf"/>
</dbReference>
<dbReference type="Pfam" id="PF22919">
    <property type="entry name" value="ATP-synt_VA_C"/>
    <property type="match status" value="1"/>
</dbReference>
<gene>
    <name evidence="15 17" type="primary">atpD</name>
    <name evidence="17" type="ORF">HW532_13650</name>
</gene>
<evidence type="ECO:0000256" key="15">
    <source>
        <dbReference type="HAMAP-Rule" id="MF_01347"/>
    </source>
</evidence>
<accession>A0A7S8C5L8</accession>
<evidence type="ECO:0000313" key="18">
    <source>
        <dbReference type="Proteomes" id="UP000593594"/>
    </source>
</evidence>
<dbReference type="PANTHER" id="PTHR15184:SF71">
    <property type="entry name" value="ATP SYNTHASE SUBUNIT BETA, MITOCHONDRIAL"/>
    <property type="match status" value="1"/>
</dbReference>
<comment type="function">
    <text evidence="14">Produces ATP from ADP in the presence of a sodium ion gradient across the membrane. The beta chain is the catalytic subunit.</text>
</comment>
<dbReference type="Pfam" id="PF02874">
    <property type="entry name" value="ATP-synt_ab_N"/>
    <property type="match status" value="1"/>
</dbReference>
<evidence type="ECO:0000256" key="10">
    <source>
        <dbReference type="ARBA" id="ARBA00023136"/>
    </source>
</evidence>
<evidence type="ECO:0000256" key="9">
    <source>
        <dbReference type="ARBA" id="ARBA00023065"/>
    </source>
</evidence>
<dbReference type="NCBIfam" id="TIGR01039">
    <property type="entry name" value="atpD"/>
    <property type="match status" value="1"/>
</dbReference>
<keyword evidence="10 15" id="KW-0472">Membrane</keyword>
<evidence type="ECO:0000256" key="14">
    <source>
        <dbReference type="ARBA" id="ARBA00059242"/>
    </source>
</evidence>
<keyword evidence="5 15" id="KW-0547">Nucleotide-binding</keyword>
<dbReference type="InterPro" id="IPR027417">
    <property type="entry name" value="P-loop_NTPase"/>
</dbReference>
<sequence>MATKKTSKASNKTADRPVGHVRQVMGAVVDVQFEDHLPEIYNALETENGGNRLVLEVAQHLGENTVRTIAMDATEGLVRGQDVFDSGNAIEVPVGDGTLGRIMNVIGQPVDEAGEIPHEEVRGIHQEAPEFVEQSTEAEILVTGIKVVDLLAPYARGGKIGLFGGAGVGKTVLIQELINNVAKAHGGYSVFAGVGERTREGNDLYWEMIESGVNKQGGGEGSKCSLVYGQMNEPPGARARVALTGLTVAEHFRDQGQDVLFFVDNIFRFTQAGSEVSALLGRIPSAVGYQPTLATDMGALQERITTTTKGSITSVQAIYVPADDLTDPAPATSFAHLDATTVLNRAISEKGIYPAVDPLDSTSRMLDPRIIGEEHYNVARQVQEILQRYKALQDIIAILGMDELSEEDKMTVARARKIERFLSQPFHVAEIFTGTPGKFVELADTVKSFKGLCEGEYDHLPEAAFYMVGSIEEAVEKAERLAAEAA</sequence>
<keyword evidence="8 15" id="KW-1278">Translocase</keyword>
<dbReference type="AlphaFoldDB" id="A0A7S8C5L8"/>
<comment type="similarity">
    <text evidence="2 15">Belongs to the ATPase alpha/beta chains family.</text>
</comment>
<evidence type="ECO:0000256" key="6">
    <source>
        <dbReference type="ARBA" id="ARBA00022781"/>
    </source>
</evidence>
<dbReference type="SMART" id="SM00382">
    <property type="entry name" value="AAA"/>
    <property type="match status" value="1"/>
</dbReference>
<keyword evidence="4" id="KW-0997">Cell inner membrane</keyword>
<dbReference type="InterPro" id="IPR055190">
    <property type="entry name" value="ATP-synt_VA_C"/>
</dbReference>
<keyword evidence="11 15" id="KW-0139">CF(1)</keyword>
<keyword evidence="6 15" id="KW-0375">Hydrogen ion transport</keyword>
<dbReference type="FunFam" id="3.40.50.300:FF:000026">
    <property type="entry name" value="ATP synthase subunit beta"/>
    <property type="match status" value="1"/>
</dbReference>
<dbReference type="GO" id="GO:0005886">
    <property type="term" value="C:plasma membrane"/>
    <property type="evidence" value="ECO:0007669"/>
    <property type="project" value="UniProtKB-SubCell"/>
</dbReference>
<feature type="binding site" evidence="15">
    <location>
        <begin position="164"/>
        <end position="171"/>
    </location>
    <ligand>
        <name>ATP</name>
        <dbReference type="ChEBI" id="CHEBI:30616"/>
    </ligand>
</feature>
<dbReference type="PROSITE" id="PS00152">
    <property type="entry name" value="ATPASE_ALPHA_BETA"/>
    <property type="match status" value="1"/>
</dbReference>
<evidence type="ECO:0000256" key="11">
    <source>
        <dbReference type="ARBA" id="ARBA00023196"/>
    </source>
</evidence>
<dbReference type="EC" id="7.1.2.2" evidence="15"/>
<comment type="function">
    <text evidence="15">Produces ATP from ADP in the presence of a proton gradient across the membrane. The catalytic sites are hosted primarily by the beta subunits.</text>
</comment>
<dbReference type="GO" id="GO:0046933">
    <property type="term" value="F:proton-transporting ATP synthase activity, rotational mechanism"/>
    <property type="evidence" value="ECO:0007669"/>
    <property type="project" value="UniProtKB-UniRule"/>
</dbReference>
<dbReference type="Gene3D" id="1.10.1140.10">
    <property type="entry name" value="Bovine Mitochondrial F1-atpase, Atp Synthase Beta Chain, Chain D, domain 3"/>
    <property type="match status" value="1"/>
</dbReference>
<dbReference type="HAMAP" id="MF_01347">
    <property type="entry name" value="ATP_synth_beta_bact"/>
    <property type="match status" value="1"/>
</dbReference>
<dbReference type="EMBL" id="CP058214">
    <property type="protein sequence ID" value="QPC43639.1"/>
    <property type="molecule type" value="Genomic_DNA"/>
</dbReference>
<keyword evidence="9 15" id="KW-0406">Ion transport</keyword>
<dbReference type="GO" id="GO:0045259">
    <property type="term" value="C:proton-transporting ATP synthase complex"/>
    <property type="evidence" value="ECO:0007669"/>
    <property type="project" value="UniProtKB-KW"/>
</dbReference>
<evidence type="ECO:0000256" key="3">
    <source>
        <dbReference type="ARBA" id="ARBA00022448"/>
    </source>
</evidence>
<dbReference type="GO" id="GO:0005524">
    <property type="term" value="F:ATP binding"/>
    <property type="evidence" value="ECO:0007669"/>
    <property type="project" value="UniProtKB-UniRule"/>
</dbReference>
<dbReference type="Pfam" id="PF00006">
    <property type="entry name" value="ATP-synt_ab"/>
    <property type="match status" value="1"/>
</dbReference>
<evidence type="ECO:0000313" key="17">
    <source>
        <dbReference type="EMBL" id="QPC43639.1"/>
    </source>
</evidence>
<evidence type="ECO:0000256" key="7">
    <source>
        <dbReference type="ARBA" id="ARBA00022840"/>
    </source>
</evidence>
<dbReference type="InterPro" id="IPR000194">
    <property type="entry name" value="ATPase_F1/V1/A1_a/bsu_nucl-bd"/>
</dbReference>
<dbReference type="Gene3D" id="3.40.50.300">
    <property type="entry name" value="P-loop containing nucleotide triphosphate hydrolases"/>
    <property type="match status" value="1"/>
</dbReference>
<reference evidence="17 18" key="1">
    <citation type="submission" date="2020-06" db="EMBL/GenBank/DDBJ databases">
        <title>Genome sequence of 2 isolates from Red Sea Mangroves.</title>
        <authorList>
            <person name="Sefrji F."/>
            <person name="Michoud G."/>
            <person name="Merlino G."/>
            <person name="Daffonchio D."/>
        </authorList>
    </citation>
    <scope>NUCLEOTIDE SEQUENCE [LARGE SCALE GENOMIC DNA]</scope>
    <source>
        <strain evidence="17 18">R1DC25</strain>
    </source>
</reference>
<dbReference type="InterPro" id="IPR020003">
    <property type="entry name" value="ATPase_a/bsu_AS"/>
</dbReference>
<keyword evidence="12 15" id="KW-0066">ATP synthesis</keyword>
<keyword evidence="3 15" id="KW-0813">Transport</keyword>
<dbReference type="InterPro" id="IPR050053">
    <property type="entry name" value="ATPase_alpha/beta_chains"/>
</dbReference>
<dbReference type="SUPFAM" id="SSF52540">
    <property type="entry name" value="P-loop containing nucleoside triphosphate hydrolases"/>
    <property type="match status" value="1"/>
</dbReference>
<dbReference type="CDD" id="cd01133">
    <property type="entry name" value="F1-ATPase_beta_CD"/>
    <property type="match status" value="1"/>
</dbReference>
<dbReference type="Proteomes" id="UP000593594">
    <property type="component" value="Chromosome"/>
</dbReference>
<comment type="subcellular location">
    <subcellularLocation>
        <location evidence="15">Cell membrane</location>
        <topology evidence="15">Peripheral membrane protein</topology>
    </subcellularLocation>
    <subcellularLocation>
        <location evidence="1">Membrane</location>
    </subcellularLocation>
</comment>
<dbReference type="InterPro" id="IPR005722">
    <property type="entry name" value="ATP_synth_F1_bsu"/>
</dbReference>
<evidence type="ECO:0000256" key="2">
    <source>
        <dbReference type="ARBA" id="ARBA00008936"/>
    </source>
</evidence>
<organism evidence="17 18">
    <name type="scientific">Kaustia mangrovi</name>
    <dbReference type="NCBI Taxonomy" id="2593653"/>
    <lineage>
        <taxon>Bacteria</taxon>
        <taxon>Pseudomonadati</taxon>
        <taxon>Pseudomonadota</taxon>
        <taxon>Alphaproteobacteria</taxon>
        <taxon>Hyphomicrobiales</taxon>
        <taxon>Parvibaculaceae</taxon>
        <taxon>Kaustia</taxon>
    </lineage>
</organism>
<comment type="catalytic activity">
    <reaction evidence="13">
        <text>4 Na(+)(in) + ATP + H2O = 4 Na(+)(out) + ADP + phosphate + H(+)</text>
        <dbReference type="Rhea" id="RHEA:58156"/>
        <dbReference type="ChEBI" id="CHEBI:15377"/>
        <dbReference type="ChEBI" id="CHEBI:15378"/>
        <dbReference type="ChEBI" id="CHEBI:29101"/>
        <dbReference type="ChEBI" id="CHEBI:30616"/>
        <dbReference type="ChEBI" id="CHEBI:43474"/>
        <dbReference type="ChEBI" id="CHEBI:456216"/>
        <dbReference type="EC" id="7.2.2.1"/>
    </reaction>
</comment>
<keyword evidence="7 15" id="KW-0067">ATP-binding</keyword>
<dbReference type="InterPro" id="IPR003593">
    <property type="entry name" value="AAA+_ATPase"/>
</dbReference>
<dbReference type="GO" id="GO:0046962">
    <property type="term" value="F:sodium-transporting ATPase activity, rotational mechanism"/>
    <property type="evidence" value="ECO:0007669"/>
    <property type="project" value="UniProtKB-EC"/>
</dbReference>
<comment type="catalytic activity">
    <reaction evidence="15">
        <text>ATP + H2O + 4 H(+)(in) = ADP + phosphate + 5 H(+)(out)</text>
        <dbReference type="Rhea" id="RHEA:57720"/>
        <dbReference type="ChEBI" id="CHEBI:15377"/>
        <dbReference type="ChEBI" id="CHEBI:15378"/>
        <dbReference type="ChEBI" id="CHEBI:30616"/>
        <dbReference type="ChEBI" id="CHEBI:43474"/>
        <dbReference type="ChEBI" id="CHEBI:456216"/>
        <dbReference type="EC" id="7.1.2.2"/>
    </reaction>
</comment>
<proteinExistence type="inferred from homology"/>
<evidence type="ECO:0000256" key="5">
    <source>
        <dbReference type="ARBA" id="ARBA00022741"/>
    </source>
</evidence>
<evidence type="ECO:0000256" key="13">
    <source>
        <dbReference type="ARBA" id="ARBA00052325"/>
    </source>
</evidence>